<dbReference type="SUPFAM" id="SSF54637">
    <property type="entry name" value="Thioesterase/thiol ester dehydrase-isomerase"/>
    <property type="match status" value="1"/>
</dbReference>
<dbReference type="PANTHER" id="PTHR12418">
    <property type="entry name" value="ACYL-COENZYME A THIOESTERASE THEM4"/>
    <property type="match status" value="1"/>
</dbReference>
<dbReference type="GO" id="GO:0006631">
    <property type="term" value="P:fatty acid metabolic process"/>
    <property type="evidence" value="ECO:0007669"/>
    <property type="project" value="UniProtKB-KW"/>
</dbReference>
<sequence>MTATNIDNTTDTTSVTETNRSSINVENMNDASTTESQVTKQPAWVENEISKWGERLRVAEWEDAEYRANDGWKGTDLIHSSTSPVQINNYMVSYGDGSGGPIPNLERGGIGTVLTGIAHFTPAAESHKGYCHGGSMCSVLDDVVGWCGFLVTGECRPWSGFTAQVNASLKKPIAVGSVLRIRASITKWEGRKVYIAAELAEPSGTDDEKDLVIHAIGEGLVILQRGVLSEKEEEKKS</sequence>
<dbReference type="AlphaFoldDB" id="A0A6V2HJH8"/>
<evidence type="ECO:0008006" key="7">
    <source>
        <dbReference type="Google" id="ProtNLM"/>
    </source>
</evidence>
<dbReference type="CDD" id="cd03443">
    <property type="entry name" value="PaaI_thioesterase"/>
    <property type="match status" value="1"/>
</dbReference>
<feature type="compositionally biased region" description="Polar residues" evidence="5">
    <location>
        <begin position="20"/>
        <end position="40"/>
    </location>
</feature>
<evidence type="ECO:0000256" key="1">
    <source>
        <dbReference type="ARBA" id="ARBA00022490"/>
    </source>
</evidence>
<evidence type="ECO:0000256" key="2">
    <source>
        <dbReference type="ARBA" id="ARBA00022801"/>
    </source>
</evidence>
<keyword evidence="4" id="KW-0443">Lipid metabolism</keyword>
<dbReference type="PANTHER" id="PTHR12418:SF19">
    <property type="entry name" value="ACYL-COENZYME A THIOESTERASE THEM4"/>
    <property type="match status" value="1"/>
</dbReference>
<dbReference type="InterPro" id="IPR052365">
    <property type="entry name" value="THEM4/THEM5_acyl-CoA_thioest"/>
</dbReference>
<proteinExistence type="predicted"/>
<reference evidence="6" key="1">
    <citation type="submission" date="2021-01" db="EMBL/GenBank/DDBJ databases">
        <authorList>
            <person name="Corre E."/>
            <person name="Pelletier E."/>
            <person name="Niang G."/>
            <person name="Scheremetjew M."/>
            <person name="Finn R."/>
            <person name="Kale V."/>
            <person name="Holt S."/>
            <person name="Cochrane G."/>
            <person name="Meng A."/>
            <person name="Brown T."/>
            <person name="Cohen L."/>
        </authorList>
    </citation>
    <scope>NUCLEOTIDE SEQUENCE</scope>
    <source>
        <strain evidence="6">GSO104</strain>
    </source>
</reference>
<gene>
    <name evidence="6" type="ORF">DBRI00130_LOCUS21395</name>
</gene>
<protein>
    <recommendedName>
        <fullName evidence="7">Thioesterase domain-containing protein</fullName>
    </recommendedName>
</protein>
<dbReference type="GO" id="GO:0016787">
    <property type="term" value="F:hydrolase activity"/>
    <property type="evidence" value="ECO:0007669"/>
    <property type="project" value="UniProtKB-KW"/>
</dbReference>
<dbReference type="EMBL" id="HBNS01027183">
    <property type="protein sequence ID" value="CAE4619583.1"/>
    <property type="molecule type" value="Transcribed_RNA"/>
</dbReference>
<name>A0A6V2HJH8_9STRA</name>
<organism evidence="6">
    <name type="scientific">Ditylum brightwellii</name>
    <dbReference type="NCBI Taxonomy" id="49249"/>
    <lineage>
        <taxon>Eukaryota</taxon>
        <taxon>Sar</taxon>
        <taxon>Stramenopiles</taxon>
        <taxon>Ochrophyta</taxon>
        <taxon>Bacillariophyta</taxon>
        <taxon>Mediophyceae</taxon>
        <taxon>Lithodesmiophycidae</taxon>
        <taxon>Lithodesmiales</taxon>
        <taxon>Lithodesmiaceae</taxon>
        <taxon>Ditylum</taxon>
    </lineage>
</organism>
<dbReference type="Gene3D" id="3.10.129.10">
    <property type="entry name" value="Hotdog Thioesterase"/>
    <property type="match status" value="1"/>
</dbReference>
<evidence type="ECO:0000256" key="4">
    <source>
        <dbReference type="ARBA" id="ARBA00023098"/>
    </source>
</evidence>
<evidence type="ECO:0000256" key="3">
    <source>
        <dbReference type="ARBA" id="ARBA00022832"/>
    </source>
</evidence>
<evidence type="ECO:0000313" key="6">
    <source>
        <dbReference type="EMBL" id="CAE4619583.1"/>
    </source>
</evidence>
<evidence type="ECO:0000256" key="5">
    <source>
        <dbReference type="SAM" id="MobiDB-lite"/>
    </source>
</evidence>
<keyword evidence="3" id="KW-0276">Fatty acid metabolism</keyword>
<keyword evidence="2" id="KW-0378">Hydrolase</keyword>
<keyword evidence="1" id="KW-0963">Cytoplasm</keyword>
<feature type="compositionally biased region" description="Low complexity" evidence="5">
    <location>
        <begin position="1"/>
        <end position="19"/>
    </location>
</feature>
<accession>A0A6V2HJH8</accession>
<feature type="region of interest" description="Disordered" evidence="5">
    <location>
        <begin position="1"/>
        <end position="40"/>
    </location>
</feature>
<dbReference type="InterPro" id="IPR029069">
    <property type="entry name" value="HotDog_dom_sf"/>
</dbReference>